<gene>
    <name evidence="1" type="ORF">DKW60_01865</name>
</gene>
<dbReference type="EMBL" id="QGKM01000004">
    <property type="protein sequence ID" value="PWR00326.1"/>
    <property type="molecule type" value="Genomic_DNA"/>
</dbReference>
<proteinExistence type="predicted"/>
<evidence type="ECO:0000313" key="2">
    <source>
        <dbReference type="Proteomes" id="UP000245539"/>
    </source>
</evidence>
<accession>A0A317CNW6</accession>
<reference evidence="1 2" key="1">
    <citation type="submission" date="2018-05" db="EMBL/GenBank/DDBJ databases">
        <title>Leucothrix arctica sp. nov., isolated from Arctic seawater.</title>
        <authorList>
            <person name="Choi A."/>
            <person name="Baek K."/>
        </authorList>
    </citation>
    <scope>NUCLEOTIDE SEQUENCE [LARGE SCALE GENOMIC DNA]</scope>
    <source>
        <strain evidence="1 2">JCM 18388</strain>
    </source>
</reference>
<name>A0A317CNW6_9GAMM</name>
<organism evidence="1 2">
    <name type="scientific">Leucothrix pacifica</name>
    <dbReference type="NCBI Taxonomy" id="1247513"/>
    <lineage>
        <taxon>Bacteria</taxon>
        <taxon>Pseudomonadati</taxon>
        <taxon>Pseudomonadota</taxon>
        <taxon>Gammaproteobacteria</taxon>
        <taxon>Thiotrichales</taxon>
        <taxon>Thiotrichaceae</taxon>
        <taxon>Leucothrix</taxon>
    </lineage>
</organism>
<protein>
    <submittedName>
        <fullName evidence="1">Uncharacterized protein</fullName>
    </submittedName>
</protein>
<comment type="caution">
    <text evidence="1">The sequence shown here is derived from an EMBL/GenBank/DDBJ whole genome shotgun (WGS) entry which is preliminary data.</text>
</comment>
<dbReference type="Proteomes" id="UP000245539">
    <property type="component" value="Unassembled WGS sequence"/>
</dbReference>
<dbReference type="AlphaFoldDB" id="A0A317CNW6"/>
<keyword evidence="2" id="KW-1185">Reference proteome</keyword>
<evidence type="ECO:0000313" key="1">
    <source>
        <dbReference type="EMBL" id="PWR00326.1"/>
    </source>
</evidence>
<sequence>MHENRDSTDALEIYKLPATFSLDNLKALQLSDDLVTSPGRNHLAHHIRRYPLDLRAQVQRVLMNKDQSDLAGALQDLFIALKDNGHKLRELVFAQVSAHLSDEHRQYFSAWLEHGFDQGYDDRFMTGSVLATGLPQKAYPLITLAAREKTTYTSYYQEAVDCLEYGQLEVAQELLEQEMLNPEGDPRTEEELLRVYSYSKDYESQERLRSLLQEQGRELSPGWDLPRTDNAN</sequence>